<dbReference type="PANTHER" id="PTHR19308">
    <property type="entry name" value="PHOSPHATIDYLCHOLINE TRANSFER PROTEIN"/>
    <property type="match status" value="1"/>
</dbReference>
<evidence type="ECO:0000313" key="2">
    <source>
        <dbReference type="EMBL" id="KAJ3435658.1"/>
    </source>
</evidence>
<comment type="caution">
    <text evidence="2">The sequence shown here is derived from an EMBL/GenBank/DDBJ whole genome shotgun (WGS) entry which is preliminary data.</text>
</comment>
<evidence type="ECO:0000313" key="3">
    <source>
        <dbReference type="Proteomes" id="UP001146793"/>
    </source>
</evidence>
<name>A0AAV7Z0Z2_9EUKA</name>
<protein>
    <recommendedName>
        <fullName evidence="1">START domain-containing protein</fullName>
    </recommendedName>
</protein>
<sequence>MSKEIVIDNPFGFDDLRENYPELVTLDKEKDEVKTMISTVKKGLQEIYDKVKGSESDGWKETYNKKGLIKKVKDIDNIHYVRGEGTIHASPEEIIRLIGDIRLRSKWDKTGDFNTGTVLGEVTEWATLSRVLFNGQFMVQQRDFVLAGGYTKIEKDYMMVARSVEYSGYGEQKKTTRAKLHSSDWYLTPNEEGTECHAIYIAAFDLCGRIPQKITNRVCNSQPELVTMVDNYFKKIKK</sequence>
<dbReference type="PANTHER" id="PTHR19308:SF14">
    <property type="entry name" value="START DOMAIN-CONTAINING PROTEIN"/>
    <property type="match status" value="1"/>
</dbReference>
<organism evidence="2 3">
    <name type="scientific">Anaeramoeba flamelloides</name>
    <dbReference type="NCBI Taxonomy" id="1746091"/>
    <lineage>
        <taxon>Eukaryota</taxon>
        <taxon>Metamonada</taxon>
        <taxon>Anaeramoebidae</taxon>
        <taxon>Anaeramoeba</taxon>
    </lineage>
</organism>
<dbReference type="GO" id="GO:0005737">
    <property type="term" value="C:cytoplasm"/>
    <property type="evidence" value="ECO:0007669"/>
    <property type="project" value="UniProtKB-ARBA"/>
</dbReference>
<dbReference type="Pfam" id="PF01852">
    <property type="entry name" value="START"/>
    <property type="match status" value="1"/>
</dbReference>
<proteinExistence type="predicted"/>
<dbReference type="Gene3D" id="3.30.530.20">
    <property type="match status" value="1"/>
</dbReference>
<evidence type="ECO:0000259" key="1">
    <source>
        <dbReference type="PROSITE" id="PS50848"/>
    </source>
</evidence>
<dbReference type="InterPro" id="IPR051213">
    <property type="entry name" value="START_lipid_transfer"/>
</dbReference>
<dbReference type="SUPFAM" id="SSF55961">
    <property type="entry name" value="Bet v1-like"/>
    <property type="match status" value="1"/>
</dbReference>
<reference evidence="2" key="1">
    <citation type="submission" date="2022-08" db="EMBL/GenBank/DDBJ databases">
        <title>Novel sulphate-reducing endosymbionts in the free-living metamonad Anaeramoeba.</title>
        <authorList>
            <person name="Jerlstrom-Hultqvist J."/>
            <person name="Cepicka I."/>
            <person name="Gallot-Lavallee L."/>
            <person name="Salas-Leiva D."/>
            <person name="Curtis B.A."/>
            <person name="Zahonova K."/>
            <person name="Pipaliya S."/>
            <person name="Dacks J."/>
            <person name="Roger A.J."/>
        </authorList>
    </citation>
    <scope>NUCLEOTIDE SEQUENCE</scope>
    <source>
        <strain evidence="2">Busselton2</strain>
    </source>
</reference>
<dbReference type="InterPro" id="IPR023393">
    <property type="entry name" value="START-like_dom_sf"/>
</dbReference>
<dbReference type="AlphaFoldDB" id="A0AAV7Z0Z2"/>
<accession>A0AAV7Z0Z2</accession>
<dbReference type="GO" id="GO:0008289">
    <property type="term" value="F:lipid binding"/>
    <property type="evidence" value="ECO:0007669"/>
    <property type="project" value="InterPro"/>
</dbReference>
<dbReference type="Proteomes" id="UP001146793">
    <property type="component" value="Unassembled WGS sequence"/>
</dbReference>
<feature type="domain" description="START" evidence="1">
    <location>
        <begin position="54"/>
        <end position="216"/>
    </location>
</feature>
<dbReference type="InterPro" id="IPR002913">
    <property type="entry name" value="START_lipid-bd_dom"/>
</dbReference>
<gene>
    <name evidence="2" type="ORF">M0812_19400</name>
</gene>
<dbReference type="CDD" id="cd00177">
    <property type="entry name" value="START"/>
    <property type="match status" value="1"/>
</dbReference>
<dbReference type="PROSITE" id="PS50848">
    <property type="entry name" value="START"/>
    <property type="match status" value="1"/>
</dbReference>
<dbReference type="EMBL" id="JANTQA010000038">
    <property type="protein sequence ID" value="KAJ3435658.1"/>
    <property type="molecule type" value="Genomic_DNA"/>
</dbReference>